<dbReference type="Proteomes" id="UP000252519">
    <property type="component" value="Unassembled WGS sequence"/>
</dbReference>
<comment type="caution">
    <text evidence="1">The sequence shown here is derived from an EMBL/GenBank/DDBJ whole genome shotgun (WGS) entry which is preliminary data.</text>
</comment>
<keyword evidence="2" id="KW-1185">Reference proteome</keyword>
<protein>
    <submittedName>
        <fullName evidence="1">Uncharacterized protein</fullName>
    </submittedName>
</protein>
<evidence type="ECO:0000313" key="1">
    <source>
        <dbReference type="EMBL" id="RCN34931.1"/>
    </source>
</evidence>
<gene>
    <name evidence="1" type="ORF">ANCCAN_19231</name>
</gene>
<dbReference type="AlphaFoldDB" id="A0A368FRT8"/>
<evidence type="ECO:0000313" key="2">
    <source>
        <dbReference type="Proteomes" id="UP000252519"/>
    </source>
</evidence>
<reference evidence="1 2" key="1">
    <citation type="submission" date="2014-10" db="EMBL/GenBank/DDBJ databases">
        <title>Draft genome of the hookworm Ancylostoma caninum.</title>
        <authorList>
            <person name="Mitreva M."/>
        </authorList>
    </citation>
    <scope>NUCLEOTIDE SEQUENCE [LARGE SCALE GENOMIC DNA]</scope>
    <source>
        <strain evidence="1 2">Baltimore</strain>
    </source>
</reference>
<accession>A0A368FRT8</accession>
<dbReference type="EMBL" id="JOJR01000723">
    <property type="protein sequence ID" value="RCN34931.1"/>
    <property type="molecule type" value="Genomic_DNA"/>
</dbReference>
<organism evidence="1 2">
    <name type="scientific">Ancylostoma caninum</name>
    <name type="common">Dog hookworm</name>
    <dbReference type="NCBI Taxonomy" id="29170"/>
    <lineage>
        <taxon>Eukaryota</taxon>
        <taxon>Metazoa</taxon>
        <taxon>Ecdysozoa</taxon>
        <taxon>Nematoda</taxon>
        <taxon>Chromadorea</taxon>
        <taxon>Rhabditida</taxon>
        <taxon>Rhabditina</taxon>
        <taxon>Rhabditomorpha</taxon>
        <taxon>Strongyloidea</taxon>
        <taxon>Ancylostomatidae</taxon>
        <taxon>Ancylostomatinae</taxon>
        <taxon>Ancylostoma</taxon>
    </lineage>
</organism>
<sequence length="40" mass="4746">MLYLISYLLTHVMISNLLLQQYTQLCHQLSHLHSLGRIHI</sequence>
<proteinExistence type="predicted"/>
<name>A0A368FRT8_ANCCA</name>